<feature type="region of interest" description="Disordered" evidence="5">
    <location>
        <begin position="1"/>
        <end position="33"/>
    </location>
</feature>
<keyword evidence="8" id="KW-1185">Reference proteome</keyword>
<dbReference type="OrthoDB" id="4214267at2"/>
<keyword evidence="1" id="KW-0805">Transcription regulation</keyword>
<dbReference type="InterPro" id="IPR001647">
    <property type="entry name" value="HTH_TetR"/>
</dbReference>
<feature type="domain" description="HTH tetR-type" evidence="6">
    <location>
        <begin position="53"/>
        <end position="113"/>
    </location>
</feature>
<proteinExistence type="predicted"/>
<dbReference type="GO" id="GO:0000976">
    <property type="term" value="F:transcription cis-regulatory region binding"/>
    <property type="evidence" value="ECO:0007669"/>
    <property type="project" value="TreeGrafter"/>
</dbReference>
<evidence type="ECO:0000256" key="2">
    <source>
        <dbReference type="ARBA" id="ARBA00023125"/>
    </source>
</evidence>
<dbReference type="Pfam" id="PF00440">
    <property type="entry name" value="TetR_N"/>
    <property type="match status" value="1"/>
</dbReference>
<evidence type="ECO:0000256" key="4">
    <source>
        <dbReference type="PROSITE-ProRule" id="PRU00335"/>
    </source>
</evidence>
<dbReference type="PANTHER" id="PTHR30055">
    <property type="entry name" value="HTH-TYPE TRANSCRIPTIONAL REGULATOR RUTR"/>
    <property type="match status" value="1"/>
</dbReference>
<dbReference type="InterPro" id="IPR009057">
    <property type="entry name" value="Homeodomain-like_sf"/>
</dbReference>
<evidence type="ECO:0000313" key="7">
    <source>
        <dbReference type="EMBL" id="PVG84020.1"/>
    </source>
</evidence>
<evidence type="ECO:0000313" key="8">
    <source>
        <dbReference type="Proteomes" id="UP000246018"/>
    </source>
</evidence>
<evidence type="ECO:0000256" key="1">
    <source>
        <dbReference type="ARBA" id="ARBA00023015"/>
    </source>
</evidence>
<dbReference type="GO" id="GO:0003700">
    <property type="term" value="F:DNA-binding transcription factor activity"/>
    <property type="evidence" value="ECO:0007669"/>
    <property type="project" value="TreeGrafter"/>
</dbReference>
<feature type="compositionally biased region" description="Basic and acidic residues" evidence="5">
    <location>
        <begin position="19"/>
        <end position="32"/>
    </location>
</feature>
<accession>A0A2T8FEA2</accession>
<dbReference type="AlphaFoldDB" id="A0A2T8FEA2"/>
<keyword evidence="3" id="KW-0804">Transcription</keyword>
<sequence>MQQTDPEPGHPVGRCNQQRPEHGERRPSDQLRMKRPFHLRHETHVTLRAMARADTRKQTLDAAERLFFSDGIAVTSVDAVAREAGVSVVTLYKHFGSKDGLIGAVLSRRLEAWDGAWQTQIDATEDQRGKVLAIFDAVTAFRAKAGPAQWCCFLATASERPIADDVPAQLVSRDNALLQERLRRYAEAADPERSDEIVATVTLVYNGVLSSLLRGTPEDPASLGRRTVATALGWQDLTTSGS</sequence>
<dbReference type="InterPro" id="IPR050109">
    <property type="entry name" value="HTH-type_TetR-like_transc_reg"/>
</dbReference>
<feature type="DNA-binding region" description="H-T-H motif" evidence="4">
    <location>
        <begin position="76"/>
        <end position="95"/>
    </location>
</feature>
<dbReference type="PANTHER" id="PTHR30055:SF234">
    <property type="entry name" value="HTH-TYPE TRANSCRIPTIONAL REGULATOR BETI"/>
    <property type="match status" value="1"/>
</dbReference>
<dbReference type="EMBL" id="QDGZ01000002">
    <property type="protein sequence ID" value="PVG84020.1"/>
    <property type="molecule type" value="Genomic_DNA"/>
</dbReference>
<keyword evidence="2 4" id="KW-0238">DNA-binding</keyword>
<evidence type="ECO:0000256" key="3">
    <source>
        <dbReference type="ARBA" id="ARBA00023163"/>
    </source>
</evidence>
<dbReference type="PROSITE" id="PS50977">
    <property type="entry name" value="HTH_TETR_2"/>
    <property type="match status" value="1"/>
</dbReference>
<dbReference type="SUPFAM" id="SSF46689">
    <property type="entry name" value="Homeodomain-like"/>
    <property type="match status" value="1"/>
</dbReference>
<evidence type="ECO:0000259" key="6">
    <source>
        <dbReference type="PROSITE" id="PS50977"/>
    </source>
</evidence>
<reference evidence="7 8" key="1">
    <citation type="submission" date="2018-04" db="EMBL/GenBank/DDBJ databases">
        <title>Genome of Nocardioides gansuensis WSJ-1.</title>
        <authorList>
            <person name="Wu S."/>
            <person name="Wang G."/>
        </authorList>
    </citation>
    <scope>NUCLEOTIDE SEQUENCE [LARGE SCALE GENOMIC DNA]</scope>
    <source>
        <strain evidence="7 8">WSJ-1</strain>
    </source>
</reference>
<protein>
    <submittedName>
        <fullName evidence="7">TetR family transcriptional regulator</fullName>
    </submittedName>
</protein>
<evidence type="ECO:0000256" key="5">
    <source>
        <dbReference type="SAM" id="MobiDB-lite"/>
    </source>
</evidence>
<name>A0A2T8FEA2_9ACTN</name>
<comment type="caution">
    <text evidence="7">The sequence shown here is derived from an EMBL/GenBank/DDBJ whole genome shotgun (WGS) entry which is preliminary data.</text>
</comment>
<dbReference type="PRINTS" id="PR00455">
    <property type="entry name" value="HTHTETR"/>
</dbReference>
<organism evidence="7 8">
    <name type="scientific">Nocardioides gansuensis</name>
    <dbReference type="NCBI Taxonomy" id="2138300"/>
    <lineage>
        <taxon>Bacteria</taxon>
        <taxon>Bacillati</taxon>
        <taxon>Actinomycetota</taxon>
        <taxon>Actinomycetes</taxon>
        <taxon>Propionibacteriales</taxon>
        <taxon>Nocardioidaceae</taxon>
        <taxon>Nocardioides</taxon>
    </lineage>
</organism>
<gene>
    <name evidence="7" type="ORF">DDE18_04735</name>
</gene>
<dbReference type="Gene3D" id="1.10.357.10">
    <property type="entry name" value="Tetracycline Repressor, domain 2"/>
    <property type="match status" value="1"/>
</dbReference>
<dbReference type="Proteomes" id="UP000246018">
    <property type="component" value="Unassembled WGS sequence"/>
</dbReference>